<comment type="function">
    <text evidence="2 10">Catalyzes the transfer of a dimethylallyl group onto the adenine at position 37 in tRNAs that read codons beginning with uridine, leading to the formation of N6-(dimethylallyl)adenosine (i(6)A).</text>
</comment>
<evidence type="ECO:0000313" key="11">
    <source>
        <dbReference type="EMBL" id="PIP56561.1"/>
    </source>
</evidence>
<feature type="region of interest" description="Interaction with substrate tRNA" evidence="10">
    <location>
        <begin position="48"/>
        <end position="51"/>
    </location>
</feature>
<evidence type="ECO:0000313" key="12">
    <source>
        <dbReference type="Proteomes" id="UP000228495"/>
    </source>
</evidence>
<feature type="site" description="Interaction with substrate tRNA" evidence="10">
    <location>
        <position position="150"/>
    </location>
</feature>
<dbReference type="SUPFAM" id="SSF52540">
    <property type="entry name" value="P-loop containing nucleoside triphosphate hydrolases"/>
    <property type="match status" value="1"/>
</dbReference>
<keyword evidence="7 10" id="KW-0067">ATP-binding</keyword>
<dbReference type="GO" id="GO:0006400">
    <property type="term" value="P:tRNA modification"/>
    <property type="evidence" value="ECO:0007669"/>
    <property type="project" value="TreeGrafter"/>
</dbReference>
<feature type="binding site" evidence="10">
    <location>
        <begin position="23"/>
        <end position="30"/>
    </location>
    <ligand>
        <name>ATP</name>
        <dbReference type="ChEBI" id="CHEBI:30616"/>
    </ligand>
</feature>
<comment type="cofactor">
    <cofactor evidence="1 10">
        <name>Mg(2+)</name>
        <dbReference type="ChEBI" id="CHEBI:18420"/>
    </cofactor>
</comment>
<dbReference type="Proteomes" id="UP000228495">
    <property type="component" value="Unassembled WGS sequence"/>
</dbReference>
<dbReference type="InterPro" id="IPR027417">
    <property type="entry name" value="P-loop_NTPase"/>
</dbReference>
<dbReference type="InterPro" id="IPR018022">
    <property type="entry name" value="IPT"/>
</dbReference>
<evidence type="ECO:0000256" key="7">
    <source>
        <dbReference type="ARBA" id="ARBA00022840"/>
    </source>
</evidence>
<dbReference type="InterPro" id="IPR039657">
    <property type="entry name" value="Dimethylallyltransferase"/>
</dbReference>
<gene>
    <name evidence="10" type="primary">miaA</name>
    <name evidence="11" type="ORF">COX05_02505</name>
</gene>
<dbReference type="Gene3D" id="3.40.50.300">
    <property type="entry name" value="P-loop containing nucleotide triphosphate hydrolases"/>
    <property type="match status" value="1"/>
</dbReference>
<evidence type="ECO:0000256" key="10">
    <source>
        <dbReference type="HAMAP-Rule" id="MF_00185"/>
    </source>
</evidence>
<evidence type="ECO:0000256" key="2">
    <source>
        <dbReference type="ARBA" id="ARBA00003213"/>
    </source>
</evidence>
<keyword evidence="5 10" id="KW-0819">tRNA processing</keyword>
<dbReference type="PANTHER" id="PTHR11088:SF60">
    <property type="entry name" value="TRNA DIMETHYLALLYLTRANSFERASE"/>
    <property type="match status" value="1"/>
</dbReference>
<dbReference type="GO" id="GO:0005524">
    <property type="term" value="F:ATP binding"/>
    <property type="evidence" value="ECO:0007669"/>
    <property type="project" value="UniProtKB-UniRule"/>
</dbReference>
<dbReference type="EMBL" id="PCSU01000039">
    <property type="protein sequence ID" value="PIP56561.1"/>
    <property type="molecule type" value="Genomic_DNA"/>
</dbReference>
<comment type="caution">
    <text evidence="11">The sequence shown here is derived from an EMBL/GenBank/DDBJ whole genome shotgun (WGS) entry which is preliminary data.</text>
</comment>
<comment type="caution">
    <text evidence="10">Lacks conserved residue(s) required for the propagation of feature annotation.</text>
</comment>
<keyword evidence="6 10" id="KW-0547">Nucleotide-binding</keyword>
<comment type="similarity">
    <text evidence="3 10">Belongs to the IPP transferase family.</text>
</comment>
<name>A0A2H0BFY5_UNCKA</name>
<feature type="site" description="Interaction with substrate tRNA" evidence="10">
    <location>
        <position position="127"/>
    </location>
</feature>
<comment type="catalytic activity">
    <reaction evidence="9 10">
        <text>adenosine(37) in tRNA + dimethylallyl diphosphate = N(6)-dimethylallyladenosine(37) in tRNA + diphosphate</text>
        <dbReference type="Rhea" id="RHEA:26482"/>
        <dbReference type="Rhea" id="RHEA-COMP:10162"/>
        <dbReference type="Rhea" id="RHEA-COMP:10375"/>
        <dbReference type="ChEBI" id="CHEBI:33019"/>
        <dbReference type="ChEBI" id="CHEBI:57623"/>
        <dbReference type="ChEBI" id="CHEBI:74411"/>
        <dbReference type="ChEBI" id="CHEBI:74415"/>
        <dbReference type="EC" id="2.5.1.75"/>
    </reaction>
</comment>
<accession>A0A2H0BFY5</accession>
<sequence length="333" mass="38128">MYMEANSIFQKQIMVKPIIVITGPTGTGKTSLGIEVLQYINGIIISADSRQVYKGVDYVTNKISPDTTQGKFVKHDGYWLQDGVTIYGYDVVSPDQEYNVTTFVLSSCDIIYDAWKSGKVPVVVGGTGFYVDALLGHASYSTVGPNEILRNSLREKTSDQLLKVLESVDPVCFNSLNKSDQNNPQRLIRYIEVASEVGSVKDGLTFSPLRSESDIDIYEYVLTSEYPELYRRSDKWIQKLIESNVLGDETEYLIREFPQTRLLEGLLFRTAKKYIASEITSLEMQQVIIGELHTYIRQQVHWLRRRPQRTWVNILEPGYEKFVVEGVKRWYDK</sequence>
<evidence type="ECO:0000256" key="3">
    <source>
        <dbReference type="ARBA" id="ARBA00005842"/>
    </source>
</evidence>
<feature type="binding site" evidence="10">
    <location>
        <begin position="25"/>
        <end position="30"/>
    </location>
    <ligand>
        <name>substrate</name>
    </ligand>
</feature>
<reference evidence="11 12" key="1">
    <citation type="submission" date="2017-09" db="EMBL/GenBank/DDBJ databases">
        <title>Depth-based differentiation of microbial function through sediment-hosted aquifers and enrichment of novel symbionts in the deep terrestrial subsurface.</title>
        <authorList>
            <person name="Probst A.J."/>
            <person name="Ladd B."/>
            <person name="Jarett J.K."/>
            <person name="Geller-Mcgrath D.E."/>
            <person name="Sieber C.M."/>
            <person name="Emerson J.B."/>
            <person name="Anantharaman K."/>
            <person name="Thomas B.C."/>
            <person name="Malmstrom R."/>
            <person name="Stieglmeier M."/>
            <person name="Klingl A."/>
            <person name="Woyke T."/>
            <person name="Ryan C.M."/>
            <person name="Banfield J.F."/>
        </authorList>
    </citation>
    <scope>NUCLEOTIDE SEQUENCE [LARGE SCALE GENOMIC DNA]</scope>
    <source>
        <strain evidence="11">CG22_combo_CG10-13_8_21_14_all_39_12</strain>
    </source>
</reference>
<dbReference type="EC" id="2.5.1.75" evidence="10"/>
<dbReference type="HAMAP" id="MF_00185">
    <property type="entry name" value="IPP_trans"/>
    <property type="match status" value="1"/>
</dbReference>
<dbReference type="AlphaFoldDB" id="A0A2H0BFY5"/>
<evidence type="ECO:0000256" key="4">
    <source>
        <dbReference type="ARBA" id="ARBA00022679"/>
    </source>
</evidence>
<keyword evidence="8 10" id="KW-0460">Magnesium</keyword>
<keyword evidence="4 10" id="KW-0808">Transferase</keyword>
<proteinExistence type="inferred from homology"/>
<comment type="subunit">
    <text evidence="10">Monomer.</text>
</comment>
<dbReference type="PANTHER" id="PTHR11088">
    <property type="entry name" value="TRNA DIMETHYLALLYLTRANSFERASE"/>
    <property type="match status" value="1"/>
</dbReference>
<dbReference type="GO" id="GO:0052381">
    <property type="term" value="F:tRNA dimethylallyltransferase activity"/>
    <property type="evidence" value="ECO:0007669"/>
    <property type="project" value="UniProtKB-UniRule"/>
</dbReference>
<evidence type="ECO:0000256" key="9">
    <source>
        <dbReference type="ARBA" id="ARBA00049563"/>
    </source>
</evidence>
<feature type="region of interest" description="Interaction with substrate tRNA" evidence="10">
    <location>
        <begin position="185"/>
        <end position="189"/>
    </location>
</feature>
<evidence type="ECO:0000256" key="1">
    <source>
        <dbReference type="ARBA" id="ARBA00001946"/>
    </source>
</evidence>
<dbReference type="Gene3D" id="1.10.20.140">
    <property type="match status" value="1"/>
</dbReference>
<evidence type="ECO:0000256" key="5">
    <source>
        <dbReference type="ARBA" id="ARBA00022694"/>
    </source>
</evidence>
<evidence type="ECO:0000256" key="6">
    <source>
        <dbReference type="ARBA" id="ARBA00022741"/>
    </source>
</evidence>
<dbReference type="Pfam" id="PF01715">
    <property type="entry name" value="IPPT"/>
    <property type="match status" value="1"/>
</dbReference>
<protein>
    <recommendedName>
        <fullName evidence="10">tRNA dimethylallyltransferase</fullName>
        <ecNumber evidence="10">2.5.1.75</ecNumber>
    </recommendedName>
    <alternativeName>
        <fullName evidence="10">Dimethylallyl diphosphate:tRNA dimethylallyltransferase</fullName>
        <shortName evidence="10">DMAPP:tRNA dimethylallyltransferase</shortName>
        <shortName evidence="10">DMATase</shortName>
    </alternativeName>
    <alternativeName>
        <fullName evidence="10">Isopentenyl-diphosphate:tRNA isopentenyltransferase</fullName>
        <shortName evidence="10">IPP transferase</shortName>
        <shortName evidence="10">IPPT</shortName>
        <shortName evidence="10">IPTase</shortName>
    </alternativeName>
</protein>
<evidence type="ECO:0000256" key="8">
    <source>
        <dbReference type="ARBA" id="ARBA00022842"/>
    </source>
</evidence>
<organism evidence="11 12">
    <name type="scientific">candidate division WWE3 bacterium CG22_combo_CG10-13_8_21_14_all_39_12</name>
    <dbReference type="NCBI Taxonomy" id="1975094"/>
    <lineage>
        <taxon>Bacteria</taxon>
        <taxon>Katanobacteria</taxon>
    </lineage>
</organism>